<dbReference type="REBASE" id="447836">
    <property type="entry name" value="S.Pha52418ORF2585P"/>
</dbReference>
<dbReference type="Gene3D" id="1.10.287.1120">
    <property type="entry name" value="Bipartite methylase S protein"/>
    <property type="match status" value="1"/>
</dbReference>
<dbReference type="Gene3D" id="3.90.220.20">
    <property type="entry name" value="DNA methylase specificity domains"/>
    <property type="match status" value="2"/>
</dbReference>
<keyword evidence="5" id="KW-0378">Hydrolase</keyword>
<keyword evidence="2" id="KW-0680">Restriction system</keyword>
<dbReference type="RefSeq" id="WP_088353500.1">
    <property type="nucleotide sequence ID" value="NZ_CP061813.1"/>
</dbReference>
<keyword evidence="3" id="KW-0238">DNA-binding</keyword>
<dbReference type="PANTHER" id="PTHR30408">
    <property type="entry name" value="TYPE-1 RESTRICTION ENZYME ECOKI SPECIFICITY PROTEIN"/>
    <property type="match status" value="1"/>
</dbReference>
<name>A0A7L8AH74_9FLAO</name>
<dbReference type="InterPro" id="IPR000055">
    <property type="entry name" value="Restrct_endonuc_typeI_TRD"/>
</dbReference>
<dbReference type="PANTHER" id="PTHR30408:SF12">
    <property type="entry name" value="TYPE I RESTRICTION ENZYME MJAVIII SPECIFICITY SUBUNIT"/>
    <property type="match status" value="1"/>
</dbReference>
<comment type="similarity">
    <text evidence="1">Belongs to the type-I restriction system S methylase family.</text>
</comment>
<evidence type="ECO:0000259" key="4">
    <source>
        <dbReference type="Pfam" id="PF01420"/>
    </source>
</evidence>
<protein>
    <submittedName>
        <fullName evidence="5">Restriction endonuclease subunit S</fullName>
    </submittedName>
</protein>
<dbReference type="OrthoDB" id="2234796at2"/>
<keyword evidence="5" id="KW-0255">Endonuclease</keyword>
<gene>
    <name evidence="5" type="ORF">H9I45_02580</name>
</gene>
<feature type="domain" description="Type I restriction modification DNA specificity" evidence="4">
    <location>
        <begin position="117"/>
        <end position="227"/>
    </location>
</feature>
<keyword evidence="5" id="KW-0540">Nuclease</keyword>
<keyword evidence="6" id="KW-1185">Reference proteome</keyword>
<dbReference type="Proteomes" id="UP000516764">
    <property type="component" value="Chromosome"/>
</dbReference>
<dbReference type="GO" id="GO:0009307">
    <property type="term" value="P:DNA restriction-modification system"/>
    <property type="evidence" value="ECO:0007669"/>
    <property type="project" value="UniProtKB-KW"/>
</dbReference>
<proteinExistence type="inferred from homology"/>
<dbReference type="SUPFAM" id="SSF116734">
    <property type="entry name" value="DNA methylase specificity domain"/>
    <property type="match status" value="2"/>
</dbReference>
<feature type="domain" description="Type I restriction modification DNA specificity" evidence="4">
    <location>
        <begin position="254"/>
        <end position="430"/>
    </location>
</feature>
<evidence type="ECO:0000313" key="5">
    <source>
        <dbReference type="EMBL" id="QOD61352.1"/>
    </source>
</evidence>
<dbReference type="EMBL" id="CP061813">
    <property type="protein sequence ID" value="QOD61352.1"/>
    <property type="molecule type" value="Genomic_DNA"/>
</dbReference>
<evidence type="ECO:0000256" key="2">
    <source>
        <dbReference type="ARBA" id="ARBA00022747"/>
    </source>
</evidence>
<evidence type="ECO:0000313" key="6">
    <source>
        <dbReference type="Proteomes" id="UP000516764"/>
    </source>
</evidence>
<dbReference type="InterPro" id="IPR052021">
    <property type="entry name" value="Type-I_RS_S_subunit"/>
</dbReference>
<dbReference type="AlphaFoldDB" id="A0A7L8AH74"/>
<sequence>MAAENKNNVIAKQTVIANGVKQSANKKEIASAKKLRNDVRVPKLRFNEFVDGWSFDKMDNITSYVDYRGRAPEKSNEGVFLVTAKNIKKGYIDYDKSKEYVPLENYNLVMSKGLPELGDILFTTEAPLGNIAQVDKQKIALAQRVIKLRGKDKIENLYLLHYMLSPIYQKLIHRKAIGTTVQGISGKELRKTKVAFPTLPEQQKIASFLTSVDTKIQQLTTKKQLLENYKKGVMQQLFSQQLRFKNDDGLDFPDWEEKKFGEVFNNIGGTALEKHFSKSGTHKVVSIGNYSTEGKYNENGQRIILNEKTKTKLLDKGDLVMVLNDKTSTGDIIGSTILIPENNLYIYNQRSERLICIRSIIYPIYAWFQLNYKEFRNTVFSVSQGGTQIYVNFSEVKKLNIKIPSLKEQQKIANYLSAIDIKIENVQTQIEKTQAFKKGLLQQMFV</sequence>
<dbReference type="KEGG" id="phal:H9I45_02580"/>
<evidence type="ECO:0000256" key="1">
    <source>
        <dbReference type="ARBA" id="ARBA00010923"/>
    </source>
</evidence>
<accession>A0A7L8AH74</accession>
<reference evidence="5 6" key="1">
    <citation type="journal article" date="2016" name="Int. J. Syst. Evol. Microbiol.">
        <title>Polaribacter haliotis sp. nov., isolated from the gut of abalone Haliotis discus hannai.</title>
        <authorList>
            <person name="Kim Y.O."/>
            <person name="Park I.S."/>
            <person name="Park S."/>
            <person name="Nam B.H."/>
            <person name="Park J.M."/>
            <person name="Kim D.G."/>
            <person name="Yoon J.H."/>
        </authorList>
    </citation>
    <scope>NUCLEOTIDE SEQUENCE [LARGE SCALE GENOMIC DNA]</scope>
    <source>
        <strain evidence="5 6">KCTC 52418</strain>
    </source>
</reference>
<dbReference type="InterPro" id="IPR044946">
    <property type="entry name" value="Restrct_endonuc_typeI_TRD_sf"/>
</dbReference>
<dbReference type="GO" id="GO:0003677">
    <property type="term" value="F:DNA binding"/>
    <property type="evidence" value="ECO:0007669"/>
    <property type="project" value="UniProtKB-KW"/>
</dbReference>
<dbReference type="Pfam" id="PF01420">
    <property type="entry name" value="Methylase_S"/>
    <property type="match status" value="2"/>
</dbReference>
<organism evidence="5 6">
    <name type="scientific">Polaribacter haliotis</name>
    <dbReference type="NCBI Taxonomy" id="1888915"/>
    <lineage>
        <taxon>Bacteria</taxon>
        <taxon>Pseudomonadati</taxon>
        <taxon>Bacteroidota</taxon>
        <taxon>Flavobacteriia</taxon>
        <taxon>Flavobacteriales</taxon>
        <taxon>Flavobacteriaceae</taxon>
    </lineage>
</organism>
<dbReference type="GO" id="GO:0004519">
    <property type="term" value="F:endonuclease activity"/>
    <property type="evidence" value="ECO:0007669"/>
    <property type="project" value="UniProtKB-KW"/>
</dbReference>
<evidence type="ECO:0000256" key="3">
    <source>
        <dbReference type="ARBA" id="ARBA00023125"/>
    </source>
</evidence>